<protein>
    <recommendedName>
        <fullName evidence="8 9">Cell division protein FtsZ</fullName>
    </recommendedName>
</protein>
<dbReference type="GO" id="GO:0051258">
    <property type="term" value="P:protein polymerization"/>
    <property type="evidence" value="ECO:0007669"/>
    <property type="project" value="UniProtKB-UniRule"/>
</dbReference>
<comment type="function">
    <text evidence="8 10">Essential cell division protein that forms a contractile ring structure (Z ring) at the future cell division site. The regulation of the ring assembly controls the timing and the location of cell division. One of the functions of the FtsZ ring is to recruit other cell division proteins to the septum to produce a new cell wall between the dividing cells. Binds GTP and shows GTPase activity.</text>
</comment>
<feature type="binding site" evidence="8">
    <location>
        <position position="224"/>
    </location>
    <ligand>
        <name>GTP</name>
        <dbReference type="ChEBI" id="CHEBI:37565"/>
    </ligand>
</feature>
<feature type="binding site" evidence="8">
    <location>
        <position position="180"/>
    </location>
    <ligand>
        <name>GTP</name>
        <dbReference type="ChEBI" id="CHEBI:37565"/>
    </ligand>
</feature>
<accession>A0A1X7CQC0</accession>
<keyword evidence="6 8" id="KW-0717">Septation</keyword>
<dbReference type="GO" id="GO:0005525">
    <property type="term" value="F:GTP binding"/>
    <property type="evidence" value="ECO:0007669"/>
    <property type="project" value="UniProtKB-UniRule"/>
</dbReference>
<evidence type="ECO:0000313" key="14">
    <source>
        <dbReference type="EMBL" id="SMF00911.1"/>
    </source>
</evidence>
<dbReference type="GO" id="GO:0003924">
    <property type="term" value="F:GTPase activity"/>
    <property type="evidence" value="ECO:0007669"/>
    <property type="project" value="UniProtKB-UniRule"/>
</dbReference>
<feature type="region of interest" description="Disordered" evidence="11">
    <location>
        <begin position="413"/>
        <end position="456"/>
    </location>
</feature>
<dbReference type="InterPro" id="IPR018316">
    <property type="entry name" value="Tubulin/FtsZ_2-layer-sand-dom"/>
</dbReference>
<dbReference type="SUPFAM" id="SSF52490">
    <property type="entry name" value="Tubulin nucleotide-binding domain-like"/>
    <property type="match status" value="1"/>
</dbReference>
<dbReference type="Proteomes" id="UP000192906">
    <property type="component" value="Unassembled WGS sequence"/>
</dbReference>
<gene>
    <name evidence="8" type="primary">ftsZ</name>
    <name evidence="14" type="ORF">SAMN06295933_1086</name>
</gene>
<feature type="binding site" evidence="8">
    <location>
        <begin position="145"/>
        <end position="147"/>
    </location>
    <ligand>
        <name>GTP</name>
        <dbReference type="ChEBI" id="CHEBI:37565"/>
    </ligand>
</feature>
<keyword evidence="5 8" id="KW-0342">GTP-binding</keyword>
<dbReference type="InterPro" id="IPR045061">
    <property type="entry name" value="FtsZ/CetZ"/>
</dbReference>
<keyword evidence="15" id="KW-1185">Reference proteome</keyword>
<sequence length="456" mass="48682">MVHRYSVVTATSGEGFSGPDLREIELNGSLNRGMKMMMDYMEIENDGHAKIKVIGCGGGGGNAINNMIQSALTGVRFIAANTDVQDINKSLAEYKIQLGDQLTKGLGAGANPDIGKNAALESIEQIRELVCDCDMVFVTAGMGGGTGTGAAPVIAQIAKEAGALTVAVVTKPFYFEGKRRLLQAEKGIEELKSVVDSIITIPNDRLLQLAAKKAAFSEMLKKADEVLYYGVKGIADLITVHGLINLDFADVKAVMSSSGLALMGTGIARGENRAREAAMKAITSPLLEDVSIEGAKGVLINITCSPDMTIDEVSEAANIIYEEAHEDAQIFFGTVFDPDAGDEMRITVIATGIDSAEEKPMQPVIEMQQPTRSNITPRGMAPRATEQGNVRHLGNLHSEEDRSIPAYLRSGAKPAETAGNSEPVKNKTAANSGGEEFIFHDDDDFEVPTFIRKQAD</sequence>
<comment type="subunit">
    <text evidence="8">Homodimer. Polymerizes to form a dynamic ring structure in a strictly GTP-dependent manner. Interacts directly with several other division proteins.</text>
</comment>
<evidence type="ECO:0000256" key="3">
    <source>
        <dbReference type="ARBA" id="ARBA00022618"/>
    </source>
</evidence>
<dbReference type="GO" id="GO:0000917">
    <property type="term" value="P:division septum assembly"/>
    <property type="evidence" value="ECO:0007669"/>
    <property type="project" value="UniProtKB-KW"/>
</dbReference>
<dbReference type="PRINTS" id="PR00423">
    <property type="entry name" value="CELLDVISFTSZ"/>
</dbReference>
<reference evidence="15" key="1">
    <citation type="submission" date="2017-04" db="EMBL/GenBank/DDBJ databases">
        <authorList>
            <person name="Varghese N."/>
            <person name="Submissions S."/>
        </authorList>
    </citation>
    <scope>NUCLEOTIDE SEQUENCE [LARGE SCALE GENOMIC DNA]</scope>
    <source>
        <strain evidence="15">K3S</strain>
    </source>
</reference>
<dbReference type="InterPro" id="IPR037103">
    <property type="entry name" value="Tubulin/FtsZ-like_C"/>
</dbReference>
<dbReference type="InterPro" id="IPR036525">
    <property type="entry name" value="Tubulin/FtsZ_GTPase_sf"/>
</dbReference>
<keyword evidence="3 8" id="KW-0132">Cell division</keyword>
<evidence type="ECO:0000256" key="10">
    <source>
        <dbReference type="RuleBase" id="RU000631"/>
    </source>
</evidence>
<dbReference type="GO" id="GO:0005737">
    <property type="term" value="C:cytoplasm"/>
    <property type="evidence" value="ECO:0007669"/>
    <property type="project" value="UniProtKB-SubCell"/>
</dbReference>
<feature type="binding site" evidence="8">
    <location>
        <position position="176"/>
    </location>
    <ligand>
        <name>GTP</name>
        <dbReference type="ChEBI" id="CHEBI:37565"/>
    </ligand>
</feature>
<keyword evidence="2 8" id="KW-0963">Cytoplasm</keyword>
<dbReference type="SMART" id="SM00865">
    <property type="entry name" value="Tubulin_C"/>
    <property type="match status" value="1"/>
</dbReference>
<evidence type="ECO:0000256" key="2">
    <source>
        <dbReference type="ARBA" id="ARBA00022490"/>
    </source>
</evidence>
<evidence type="ECO:0000256" key="8">
    <source>
        <dbReference type="HAMAP-Rule" id="MF_00909"/>
    </source>
</evidence>
<dbReference type="FunFam" id="3.40.50.1440:FF:000023">
    <property type="entry name" value="Cell division protein FtsZ"/>
    <property type="match status" value="1"/>
</dbReference>
<evidence type="ECO:0000256" key="5">
    <source>
        <dbReference type="ARBA" id="ARBA00023134"/>
    </source>
</evidence>
<dbReference type="AlphaFoldDB" id="A0A1X7CQC0"/>
<keyword evidence="4 8" id="KW-0547">Nucleotide-binding</keyword>
<dbReference type="InterPro" id="IPR020805">
    <property type="entry name" value="Cell_div_FtsZ_CS"/>
</dbReference>
<dbReference type="SUPFAM" id="SSF55307">
    <property type="entry name" value="Tubulin C-terminal domain-like"/>
    <property type="match status" value="1"/>
</dbReference>
<dbReference type="InterPro" id="IPR024757">
    <property type="entry name" value="FtsZ_C"/>
</dbReference>
<evidence type="ECO:0000256" key="7">
    <source>
        <dbReference type="ARBA" id="ARBA00023306"/>
    </source>
</evidence>
<dbReference type="EMBL" id="FWZU01000002">
    <property type="protein sequence ID" value="SMF00911.1"/>
    <property type="molecule type" value="Genomic_DNA"/>
</dbReference>
<evidence type="ECO:0000256" key="6">
    <source>
        <dbReference type="ARBA" id="ARBA00023210"/>
    </source>
</evidence>
<comment type="subcellular location">
    <subcellularLocation>
        <location evidence="8">Cytoplasm</location>
    </subcellularLocation>
    <text evidence="8">Assembles at midcell at the inner surface of the cytoplasmic membrane.</text>
</comment>
<evidence type="ECO:0000256" key="9">
    <source>
        <dbReference type="NCBIfam" id="TIGR00065"/>
    </source>
</evidence>
<dbReference type="PANTHER" id="PTHR30314">
    <property type="entry name" value="CELL DIVISION PROTEIN FTSZ-RELATED"/>
    <property type="match status" value="1"/>
</dbReference>
<dbReference type="Gene3D" id="3.40.50.1440">
    <property type="entry name" value="Tubulin/FtsZ, GTPase domain"/>
    <property type="match status" value="1"/>
</dbReference>
<comment type="similarity">
    <text evidence="1 8 10">Belongs to the FtsZ family.</text>
</comment>
<dbReference type="GO" id="GO:0032153">
    <property type="term" value="C:cell division site"/>
    <property type="evidence" value="ECO:0007669"/>
    <property type="project" value="UniProtKB-UniRule"/>
</dbReference>
<dbReference type="InterPro" id="IPR008280">
    <property type="entry name" value="Tub_FtsZ_C"/>
</dbReference>
<dbReference type="STRING" id="1519643.SAMN06295933_1086"/>
<feature type="domain" description="Tubulin/FtsZ GTPase" evidence="12">
    <location>
        <begin position="50"/>
        <end position="242"/>
    </location>
</feature>
<evidence type="ECO:0000259" key="13">
    <source>
        <dbReference type="SMART" id="SM00865"/>
    </source>
</evidence>
<organism evidence="14 15">
    <name type="scientific">Desulfovibrio gilichinskyi</name>
    <dbReference type="NCBI Taxonomy" id="1519643"/>
    <lineage>
        <taxon>Bacteria</taxon>
        <taxon>Pseudomonadati</taxon>
        <taxon>Thermodesulfobacteriota</taxon>
        <taxon>Desulfovibrionia</taxon>
        <taxon>Desulfovibrionales</taxon>
        <taxon>Desulfovibrionaceae</taxon>
        <taxon>Desulfovibrio</taxon>
    </lineage>
</organism>
<dbReference type="Pfam" id="PF12327">
    <property type="entry name" value="FtsZ_C"/>
    <property type="match status" value="1"/>
</dbReference>
<dbReference type="InterPro" id="IPR000158">
    <property type="entry name" value="Cell_div_FtsZ"/>
</dbReference>
<dbReference type="CDD" id="cd02201">
    <property type="entry name" value="FtsZ_type1"/>
    <property type="match status" value="1"/>
</dbReference>
<name>A0A1X7CQC0_9BACT</name>
<dbReference type="Gene3D" id="3.30.1330.20">
    <property type="entry name" value="Tubulin/FtsZ, C-terminal domain"/>
    <property type="match status" value="1"/>
</dbReference>
<evidence type="ECO:0000259" key="12">
    <source>
        <dbReference type="SMART" id="SM00864"/>
    </source>
</evidence>
<proteinExistence type="inferred from homology"/>
<feature type="binding site" evidence="8">
    <location>
        <begin position="58"/>
        <end position="62"/>
    </location>
    <ligand>
        <name>GTP</name>
        <dbReference type="ChEBI" id="CHEBI:37565"/>
    </ligand>
</feature>
<dbReference type="PANTHER" id="PTHR30314:SF3">
    <property type="entry name" value="MITOCHONDRIAL DIVISION PROTEIN FSZA"/>
    <property type="match status" value="1"/>
</dbReference>
<feature type="domain" description="Tubulin/FtsZ 2-layer sandwich" evidence="13">
    <location>
        <begin position="244"/>
        <end position="362"/>
    </location>
</feature>
<dbReference type="SMART" id="SM00864">
    <property type="entry name" value="Tubulin"/>
    <property type="match status" value="1"/>
</dbReference>
<dbReference type="NCBIfam" id="TIGR00065">
    <property type="entry name" value="ftsZ"/>
    <property type="match status" value="1"/>
</dbReference>
<keyword evidence="7 8" id="KW-0131">Cell cycle</keyword>
<dbReference type="HAMAP" id="MF_00909">
    <property type="entry name" value="FtsZ"/>
    <property type="match status" value="1"/>
</dbReference>
<dbReference type="InterPro" id="IPR003008">
    <property type="entry name" value="Tubulin_FtsZ_GTPase"/>
</dbReference>
<dbReference type="PROSITE" id="PS01135">
    <property type="entry name" value="FTSZ_2"/>
    <property type="match status" value="1"/>
</dbReference>
<evidence type="ECO:0000256" key="4">
    <source>
        <dbReference type="ARBA" id="ARBA00022741"/>
    </source>
</evidence>
<evidence type="ECO:0000313" key="15">
    <source>
        <dbReference type="Proteomes" id="UP000192906"/>
    </source>
</evidence>
<dbReference type="Pfam" id="PF00091">
    <property type="entry name" value="Tubulin"/>
    <property type="match status" value="1"/>
</dbReference>
<dbReference type="GO" id="GO:0043093">
    <property type="term" value="P:FtsZ-dependent cytokinesis"/>
    <property type="evidence" value="ECO:0007669"/>
    <property type="project" value="UniProtKB-UniRule"/>
</dbReference>
<evidence type="ECO:0000256" key="11">
    <source>
        <dbReference type="SAM" id="MobiDB-lite"/>
    </source>
</evidence>
<evidence type="ECO:0000256" key="1">
    <source>
        <dbReference type="ARBA" id="ARBA00009690"/>
    </source>
</evidence>